<dbReference type="EMBL" id="CAJNOT010002331">
    <property type="protein sequence ID" value="CAF1306411.1"/>
    <property type="molecule type" value="Genomic_DNA"/>
</dbReference>
<dbReference type="Proteomes" id="UP000663864">
    <property type="component" value="Unassembled WGS sequence"/>
</dbReference>
<dbReference type="Proteomes" id="UP000663836">
    <property type="component" value="Unassembled WGS sequence"/>
</dbReference>
<name>A0A815DVK0_9BILA</name>
<evidence type="ECO:0000313" key="3">
    <source>
        <dbReference type="Proteomes" id="UP000663864"/>
    </source>
</evidence>
<evidence type="ECO:0000313" key="2">
    <source>
        <dbReference type="EMBL" id="CAF3673555.1"/>
    </source>
</evidence>
<dbReference type="EMBL" id="CAJOBD010000467">
    <property type="protein sequence ID" value="CAF3673555.1"/>
    <property type="molecule type" value="Genomic_DNA"/>
</dbReference>
<proteinExistence type="predicted"/>
<evidence type="ECO:0000313" key="1">
    <source>
        <dbReference type="EMBL" id="CAF1306411.1"/>
    </source>
</evidence>
<comment type="caution">
    <text evidence="1">The sequence shown here is derived from an EMBL/GenBank/DDBJ whole genome shotgun (WGS) entry which is preliminary data.</text>
</comment>
<sequence length="16" mass="1840">MSKFDLDDWININDGG</sequence>
<protein>
    <submittedName>
        <fullName evidence="1">Uncharacterized protein</fullName>
    </submittedName>
</protein>
<reference evidence="1" key="1">
    <citation type="submission" date="2021-02" db="EMBL/GenBank/DDBJ databases">
        <authorList>
            <person name="Nowell W R."/>
        </authorList>
    </citation>
    <scope>NUCLEOTIDE SEQUENCE</scope>
</reference>
<accession>A0A815DVK0</accession>
<feature type="non-terminal residue" evidence="1">
    <location>
        <position position="16"/>
    </location>
</feature>
<gene>
    <name evidence="2" type="ORF">JBS370_LOCUS7708</name>
    <name evidence="1" type="ORF">ZHD862_LOCUS28245</name>
</gene>
<organism evidence="1 3">
    <name type="scientific">Rotaria sordida</name>
    <dbReference type="NCBI Taxonomy" id="392033"/>
    <lineage>
        <taxon>Eukaryota</taxon>
        <taxon>Metazoa</taxon>
        <taxon>Spiralia</taxon>
        <taxon>Gnathifera</taxon>
        <taxon>Rotifera</taxon>
        <taxon>Eurotatoria</taxon>
        <taxon>Bdelloidea</taxon>
        <taxon>Philodinida</taxon>
        <taxon>Philodinidae</taxon>
        <taxon>Rotaria</taxon>
    </lineage>
</organism>
<dbReference type="AlphaFoldDB" id="A0A815DVK0"/>